<comment type="caution">
    <text evidence="4">The sequence shown here is derived from an EMBL/GenBank/DDBJ whole genome shotgun (WGS) entry which is preliminary data.</text>
</comment>
<gene>
    <name evidence="4" type="ORF">C7380_1341</name>
</gene>
<evidence type="ECO:0000256" key="2">
    <source>
        <dbReference type="SAM" id="SignalP"/>
    </source>
</evidence>
<dbReference type="AlphaFoldDB" id="A0AA45HHB5"/>
<protein>
    <submittedName>
        <fullName evidence="4">Outer membrane protein with beta-barrel domain</fullName>
    </submittedName>
</protein>
<dbReference type="SUPFAM" id="SSF56925">
    <property type="entry name" value="OMPA-like"/>
    <property type="match status" value="1"/>
</dbReference>
<dbReference type="Proteomes" id="UP000245921">
    <property type="component" value="Unassembled WGS sequence"/>
</dbReference>
<dbReference type="RefSeq" id="WP_109606643.1">
    <property type="nucleotide sequence ID" value="NZ_QGGI01000034.1"/>
</dbReference>
<reference evidence="4 5" key="1">
    <citation type="submission" date="2018-05" db="EMBL/GenBank/DDBJ databases">
        <title>Genomic Encyclopedia of Type Strains, Phase IV (KMG-IV): sequencing the most valuable type-strain genomes for metagenomic binning, comparative biology and taxonomic classification.</title>
        <authorList>
            <person name="Goeker M."/>
        </authorList>
    </citation>
    <scope>NUCLEOTIDE SEQUENCE [LARGE SCALE GENOMIC DNA]</scope>
    <source>
        <strain evidence="4 5">DSM 24906</strain>
    </source>
</reference>
<evidence type="ECO:0000256" key="1">
    <source>
        <dbReference type="ARBA" id="ARBA00022729"/>
    </source>
</evidence>
<feature type="domain" description="Outer membrane protein beta-barrel" evidence="3">
    <location>
        <begin position="8"/>
        <end position="192"/>
    </location>
</feature>
<dbReference type="Pfam" id="PF13505">
    <property type="entry name" value="OMP_b-brl"/>
    <property type="match status" value="1"/>
</dbReference>
<proteinExistence type="predicted"/>
<dbReference type="InterPro" id="IPR011250">
    <property type="entry name" value="OMP/PagP_B-barrel"/>
</dbReference>
<feature type="signal peptide" evidence="2">
    <location>
        <begin position="1"/>
        <end position="19"/>
    </location>
</feature>
<accession>A0AA45HHB5</accession>
<organism evidence="4 5">
    <name type="scientific">Oceanotoga teriensis</name>
    <dbReference type="NCBI Taxonomy" id="515440"/>
    <lineage>
        <taxon>Bacteria</taxon>
        <taxon>Thermotogati</taxon>
        <taxon>Thermotogota</taxon>
        <taxon>Thermotogae</taxon>
        <taxon>Petrotogales</taxon>
        <taxon>Petrotogaceae</taxon>
        <taxon>Oceanotoga</taxon>
    </lineage>
</organism>
<feature type="chain" id="PRO_5041251137" evidence="2">
    <location>
        <begin position="20"/>
        <end position="216"/>
    </location>
</feature>
<evidence type="ECO:0000259" key="3">
    <source>
        <dbReference type="Pfam" id="PF13505"/>
    </source>
</evidence>
<keyword evidence="5" id="KW-1185">Reference proteome</keyword>
<dbReference type="InterPro" id="IPR027385">
    <property type="entry name" value="Beta-barrel_OMP"/>
</dbReference>
<sequence>MKRVLILLLSLSIFSLSFAFDIVGGGTYNTHNFDYYIDNEKSSVDEDIKEQISKGYGAYAGMALYLNHNLGIEGGIDWFNSSYKNSDDSFSISQNTFGPYGALKLKVNIPATPFSFDAKAGLIYYMNETTSKGSIGSISFTPGEKYTGMGYVLGAGFNYEIKNGFNINLNGNYRIAKLPLTEIKTISDDNYKKYEGTKKELDLGGMRIGIGLSLEF</sequence>
<evidence type="ECO:0000313" key="5">
    <source>
        <dbReference type="Proteomes" id="UP000245921"/>
    </source>
</evidence>
<keyword evidence="1 2" id="KW-0732">Signal</keyword>
<dbReference type="Gene3D" id="2.40.160.20">
    <property type="match status" value="1"/>
</dbReference>
<name>A0AA45HHB5_9BACT</name>
<dbReference type="EMBL" id="QGGI01000034">
    <property type="protein sequence ID" value="PWJ85509.1"/>
    <property type="molecule type" value="Genomic_DNA"/>
</dbReference>
<evidence type="ECO:0000313" key="4">
    <source>
        <dbReference type="EMBL" id="PWJ85509.1"/>
    </source>
</evidence>